<keyword evidence="1" id="KW-0812">Transmembrane</keyword>
<organism evidence="2">
    <name type="scientific">marine sediment metagenome</name>
    <dbReference type="NCBI Taxonomy" id="412755"/>
    <lineage>
        <taxon>unclassified sequences</taxon>
        <taxon>metagenomes</taxon>
        <taxon>ecological metagenomes</taxon>
    </lineage>
</organism>
<name>A0A0F9Q7D1_9ZZZZ</name>
<reference evidence="2" key="1">
    <citation type="journal article" date="2015" name="Nature">
        <title>Complex archaea that bridge the gap between prokaryotes and eukaryotes.</title>
        <authorList>
            <person name="Spang A."/>
            <person name="Saw J.H."/>
            <person name="Jorgensen S.L."/>
            <person name="Zaremba-Niedzwiedzka K."/>
            <person name="Martijn J."/>
            <person name="Lind A.E."/>
            <person name="van Eijk R."/>
            <person name="Schleper C."/>
            <person name="Guy L."/>
            <person name="Ettema T.J."/>
        </authorList>
    </citation>
    <scope>NUCLEOTIDE SEQUENCE</scope>
</reference>
<comment type="caution">
    <text evidence="2">The sequence shown here is derived from an EMBL/GenBank/DDBJ whole genome shotgun (WGS) entry which is preliminary data.</text>
</comment>
<keyword evidence="1" id="KW-1133">Transmembrane helix</keyword>
<dbReference type="EMBL" id="LAZR01001737">
    <property type="protein sequence ID" value="KKN39910.1"/>
    <property type="molecule type" value="Genomic_DNA"/>
</dbReference>
<proteinExistence type="predicted"/>
<feature type="transmembrane region" description="Helical" evidence="1">
    <location>
        <begin position="12"/>
        <end position="32"/>
    </location>
</feature>
<accession>A0A0F9Q7D1</accession>
<dbReference type="AlphaFoldDB" id="A0A0F9Q7D1"/>
<gene>
    <name evidence="2" type="ORF">LCGC14_0738800</name>
</gene>
<evidence type="ECO:0000313" key="2">
    <source>
        <dbReference type="EMBL" id="KKN39910.1"/>
    </source>
</evidence>
<keyword evidence="1" id="KW-0472">Membrane</keyword>
<feature type="transmembrane region" description="Helical" evidence="1">
    <location>
        <begin position="52"/>
        <end position="73"/>
    </location>
</feature>
<evidence type="ECO:0000256" key="1">
    <source>
        <dbReference type="SAM" id="Phobius"/>
    </source>
</evidence>
<protein>
    <submittedName>
        <fullName evidence="2">Uncharacterized protein</fullName>
    </submittedName>
</protein>
<sequence length="85" mass="10261">MNWYLEMDGYLQLLLVYLVIGLLLFFVDIVFLKGWKKIMEFFLNKYRLPNSHIPISVMGYFLTFIIGWPLIYIPRIGNKISRRKK</sequence>